<comment type="caution">
    <text evidence="2">The sequence shown here is derived from an EMBL/GenBank/DDBJ whole genome shotgun (WGS) entry which is preliminary data.</text>
</comment>
<dbReference type="AlphaFoldDB" id="A0A9P6IGP6"/>
<evidence type="ECO:0000313" key="3">
    <source>
        <dbReference type="Proteomes" id="UP000781932"/>
    </source>
</evidence>
<name>A0A9P6IGP6_9PEZI</name>
<gene>
    <name evidence="2" type="ORF">CkaCkLH20_00165</name>
</gene>
<dbReference type="EMBL" id="JAATWM020000001">
    <property type="protein sequence ID" value="KAF9882129.1"/>
    <property type="molecule type" value="Genomic_DNA"/>
</dbReference>
<reference evidence="2" key="2">
    <citation type="submission" date="2020-11" db="EMBL/GenBank/DDBJ databases">
        <title>Whole genome sequencing of Colletotrichum sp.</title>
        <authorList>
            <person name="Li H."/>
        </authorList>
    </citation>
    <scope>NUCLEOTIDE SEQUENCE</scope>
    <source>
        <strain evidence="2">CkLH20</strain>
    </source>
</reference>
<accession>A0A9P6IGP6</accession>
<dbReference type="OrthoDB" id="4755921at2759"/>
<organism evidence="2 3">
    <name type="scientific">Colletotrichum karsti</name>
    <dbReference type="NCBI Taxonomy" id="1095194"/>
    <lineage>
        <taxon>Eukaryota</taxon>
        <taxon>Fungi</taxon>
        <taxon>Dikarya</taxon>
        <taxon>Ascomycota</taxon>
        <taxon>Pezizomycotina</taxon>
        <taxon>Sordariomycetes</taxon>
        <taxon>Hypocreomycetidae</taxon>
        <taxon>Glomerellales</taxon>
        <taxon>Glomerellaceae</taxon>
        <taxon>Colletotrichum</taxon>
        <taxon>Colletotrichum boninense species complex</taxon>
    </lineage>
</organism>
<evidence type="ECO:0000313" key="2">
    <source>
        <dbReference type="EMBL" id="KAF9882129.1"/>
    </source>
</evidence>
<dbReference type="Proteomes" id="UP000781932">
    <property type="component" value="Unassembled WGS sequence"/>
</dbReference>
<reference evidence="2" key="1">
    <citation type="submission" date="2020-03" db="EMBL/GenBank/DDBJ databases">
        <authorList>
            <person name="He L."/>
        </authorList>
    </citation>
    <scope>NUCLEOTIDE SEQUENCE</scope>
    <source>
        <strain evidence="2">CkLH20</strain>
    </source>
</reference>
<dbReference type="GeneID" id="62155959"/>
<proteinExistence type="predicted"/>
<feature type="region of interest" description="Disordered" evidence="1">
    <location>
        <begin position="136"/>
        <end position="169"/>
    </location>
</feature>
<dbReference type="RefSeq" id="XP_038751590.1">
    <property type="nucleotide sequence ID" value="XM_038882885.1"/>
</dbReference>
<sequence>MDVVVHECDDPLCNEHQDIFKNAEIRRIKDTTRFKSQPRDSAVLGYEKQLRSVKITPRKNSMIDLTRPCKFDQEEVPSGKDQHKNLQQQPRDVDTAIIHDPAVVMIGVRDVENLTNATLGQTERFQELLRKLHKSAPGHLPPVAVSNDGIDRPRQDTGDSGDSGIDVRSPIKRSLNPLAKEFAAFSSHENPVVAEKRGSETSMNIPLSILKQIMGQGDKVTAMDGNPELGLNETILNTIQRFGIPNVQPKYITPPLAFSSPTMVPHPPPPSMVSSLGSSPIPSGVSLQSGMAMPPFSPFAGLQPAPAFSHFPGFANPAMQNMPMAPPTLGPQFSPHGFFPSSSGYGPPINAHIAGRQFNAGPAVLGSPFAPRMDTTPPFNPNSGSFNPAQASTFVPSKDIHPPPKPRVPDAMGQQNYEAWIEHKKATDPAYALQCKQRQANRIRRAGPGVWK</sequence>
<evidence type="ECO:0000256" key="1">
    <source>
        <dbReference type="SAM" id="MobiDB-lite"/>
    </source>
</evidence>
<keyword evidence="3" id="KW-1185">Reference proteome</keyword>
<protein>
    <submittedName>
        <fullName evidence="2">Uncharacterized protein</fullName>
    </submittedName>
</protein>